<dbReference type="PANTHER" id="PTHR43030">
    <property type="entry name" value="PHOSPHOENOLPYRUVATE SYNTHASE"/>
    <property type="match status" value="1"/>
</dbReference>
<keyword evidence="2" id="KW-0547">Nucleotide-binding</keyword>
<dbReference type="AlphaFoldDB" id="A0A1F5GHN3"/>
<dbReference type="InterPro" id="IPR041492">
    <property type="entry name" value="HAD_2"/>
</dbReference>
<dbReference type="GO" id="GO:0008986">
    <property type="term" value="F:pyruvate, water dikinase activity"/>
    <property type="evidence" value="ECO:0007669"/>
    <property type="project" value="InterPro"/>
</dbReference>
<keyword evidence="3" id="KW-0067">ATP-binding</keyword>
<sequence>MIICDFDGTIIDPSERLYKVYSNCCSLLKIKPLSQKRFINLKRSGKSEVEFISPVKAREKYRKIFKEKIEEKKYLRLDRIYQYAKDFLEDNYKKNEIFLMTNRQNRKNLFWQLDYLEIRKFFQKIILAKEANKSLQFLKSRHLYFIGDTELDIKLGRKLSAFTIAVDYGLRTRRYLKNFKPDKIVSFLKDIKFPTEDVFILKTLNKGLQQVRDRTVFIDLSKEPSLYDLFRVLRKQPKMVLINGKGFVDHYAVLASEFGIPLIPVLKKDSQSVLKVSSHTIPIKNSHVMDQDSQGQLKTASKLKINLGNSEILKKYPELVELSDGIGFLRTEFILLSVLEGLHPQYFIDKFGKKTLIKKFTVEMLKIVSKFDKKNKPVWIRTNDFSTDELRLFKYGNRFEKTEPNPALGFRGIRRTLDEKFLLEVELSVFDNLIKNGIKNLGVFPPMVRFPDEFISFEKIIKERFKHKLKIGLMVETPAIALAFHNIVKKLDFMIFGSNDLTQFTLALDRQNPNLAKYFDGRNESVMFLFNIVIDLCNKFNVESFIGGQAANDWETAKLLLKLGISGLSVSPDPSSFSRMRGLIYKWENKHSFSVSKPSFSVNKK</sequence>
<dbReference type="InterPro" id="IPR040442">
    <property type="entry name" value="Pyrv_kinase-like_dom_sf"/>
</dbReference>
<comment type="caution">
    <text evidence="5">The sequence shown here is derived from an EMBL/GenBank/DDBJ whole genome shotgun (WGS) entry which is preliminary data.</text>
</comment>
<name>A0A1F5GHN3_9BACT</name>
<evidence type="ECO:0000256" key="3">
    <source>
        <dbReference type="ARBA" id="ARBA00022840"/>
    </source>
</evidence>
<dbReference type="EMBL" id="MFBE01000015">
    <property type="protein sequence ID" value="OGD91372.1"/>
    <property type="molecule type" value="Genomic_DNA"/>
</dbReference>
<dbReference type="PANTHER" id="PTHR43030:SF1">
    <property type="entry name" value="PHOSPHOENOLPYRUVATE SYNTHASE"/>
    <property type="match status" value="1"/>
</dbReference>
<evidence type="ECO:0000256" key="1">
    <source>
        <dbReference type="ARBA" id="ARBA00007837"/>
    </source>
</evidence>
<dbReference type="SFLD" id="SFLDS00003">
    <property type="entry name" value="Haloacid_Dehalogenase"/>
    <property type="match status" value="1"/>
</dbReference>
<gene>
    <name evidence="5" type="ORF">A3D81_01060</name>
</gene>
<evidence type="ECO:0000259" key="4">
    <source>
        <dbReference type="Pfam" id="PF02896"/>
    </source>
</evidence>
<accession>A0A1F5GHN3</accession>
<feature type="domain" description="PEP-utilising enzyme C-terminal" evidence="4">
    <location>
        <begin position="296"/>
        <end position="573"/>
    </location>
</feature>
<dbReference type="GO" id="GO:0005524">
    <property type="term" value="F:ATP binding"/>
    <property type="evidence" value="ECO:0007669"/>
    <property type="project" value="UniProtKB-KW"/>
</dbReference>
<dbReference type="Pfam" id="PF13419">
    <property type="entry name" value="HAD_2"/>
    <property type="match status" value="1"/>
</dbReference>
<evidence type="ECO:0000313" key="5">
    <source>
        <dbReference type="EMBL" id="OGD91372.1"/>
    </source>
</evidence>
<dbReference type="Gene3D" id="1.10.150.240">
    <property type="entry name" value="Putative phosphatase, domain 2"/>
    <property type="match status" value="1"/>
</dbReference>
<dbReference type="InterPro" id="IPR023214">
    <property type="entry name" value="HAD_sf"/>
</dbReference>
<reference evidence="5 6" key="1">
    <citation type="journal article" date="2016" name="Nat. Commun.">
        <title>Thousands of microbial genomes shed light on interconnected biogeochemical processes in an aquifer system.</title>
        <authorList>
            <person name="Anantharaman K."/>
            <person name="Brown C.T."/>
            <person name="Hug L.A."/>
            <person name="Sharon I."/>
            <person name="Castelle C.J."/>
            <person name="Probst A.J."/>
            <person name="Thomas B.C."/>
            <person name="Singh A."/>
            <person name="Wilkins M.J."/>
            <person name="Karaoz U."/>
            <person name="Brodie E.L."/>
            <person name="Williams K.H."/>
            <person name="Hubbard S.S."/>
            <person name="Banfield J.F."/>
        </authorList>
    </citation>
    <scope>NUCLEOTIDE SEQUENCE [LARGE SCALE GENOMIC DNA]</scope>
</reference>
<evidence type="ECO:0000313" key="6">
    <source>
        <dbReference type="Proteomes" id="UP000178492"/>
    </source>
</evidence>
<dbReference type="Pfam" id="PF02896">
    <property type="entry name" value="PEP-utilizers_C"/>
    <property type="match status" value="1"/>
</dbReference>
<dbReference type="InterPro" id="IPR015813">
    <property type="entry name" value="Pyrv/PenolPyrv_kinase-like_dom"/>
</dbReference>
<dbReference type="STRING" id="1797715.A3D81_01060"/>
<dbReference type="Gene3D" id="3.20.20.60">
    <property type="entry name" value="Phosphoenolpyruvate-binding domains"/>
    <property type="match status" value="1"/>
</dbReference>
<evidence type="ECO:0000256" key="2">
    <source>
        <dbReference type="ARBA" id="ARBA00022741"/>
    </source>
</evidence>
<dbReference type="InterPro" id="IPR023198">
    <property type="entry name" value="PGP-like_dom2"/>
</dbReference>
<dbReference type="InterPro" id="IPR036412">
    <property type="entry name" value="HAD-like_sf"/>
</dbReference>
<protein>
    <recommendedName>
        <fullName evidence="4">PEP-utilising enzyme C-terminal domain-containing protein</fullName>
    </recommendedName>
</protein>
<proteinExistence type="inferred from homology"/>
<dbReference type="Gene3D" id="3.40.50.1000">
    <property type="entry name" value="HAD superfamily/HAD-like"/>
    <property type="match status" value="1"/>
</dbReference>
<dbReference type="SUPFAM" id="SSF51621">
    <property type="entry name" value="Phosphoenolpyruvate/pyruvate domain"/>
    <property type="match status" value="1"/>
</dbReference>
<dbReference type="InterPro" id="IPR000121">
    <property type="entry name" value="PEP_util_C"/>
</dbReference>
<organism evidence="5 6">
    <name type="scientific">Candidatus Curtissbacteria bacterium RIFCSPHIGHO2_02_FULL_40_17</name>
    <dbReference type="NCBI Taxonomy" id="1797715"/>
    <lineage>
        <taxon>Bacteria</taxon>
        <taxon>Candidatus Curtissiibacteriota</taxon>
    </lineage>
</organism>
<dbReference type="SUPFAM" id="SSF56784">
    <property type="entry name" value="HAD-like"/>
    <property type="match status" value="1"/>
</dbReference>
<dbReference type="SFLD" id="SFLDG01129">
    <property type="entry name" value="C1.5:_HAD__Beta-PGM__Phosphata"/>
    <property type="match status" value="1"/>
</dbReference>
<dbReference type="InterPro" id="IPR006319">
    <property type="entry name" value="PEP_synth"/>
</dbReference>
<dbReference type="Proteomes" id="UP000178492">
    <property type="component" value="Unassembled WGS sequence"/>
</dbReference>
<comment type="similarity">
    <text evidence="1">Belongs to the PEP-utilizing enzyme family.</text>
</comment>